<organism evidence="4 5">
    <name type="scientific">Geodia barretti</name>
    <name type="common">Barrett's horny sponge</name>
    <dbReference type="NCBI Taxonomy" id="519541"/>
    <lineage>
        <taxon>Eukaryota</taxon>
        <taxon>Metazoa</taxon>
        <taxon>Porifera</taxon>
        <taxon>Demospongiae</taxon>
        <taxon>Heteroscleromorpha</taxon>
        <taxon>Tetractinellida</taxon>
        <taxon>Astrophorina</taxon>
        <taxon>Geodiidae</taxon>
        <taxon>Geodia</taxon>
    </lineage>
</organism>
<dbReference type="PROSITE" id="PS50853">
    <property type="entry name" value="FN3"/>
    <property type="match status" value="1"/>
</dbReference>
<dbReference type="InterPro" id="IPR036116">
    <property type="entry name" value="FN3_sf"/>
</dbReference>
<name>A0AA35S3S8_GEOBA</name>
<keyword evidence="5" id="KW-1185">Reference proteome</keyword>
<dbReference type="InterPro" id="IPR013783">
    <property type="entry name" value="Ig-like_fold"/>
</dbReference>
<feature type="region of interest" description="Disordered" evidence="1">
    <location>
        <begin position="208"/>
        <end position="235"/>
    </location>
</feature>
<dbReference type="SMART" id="SM00060">
    <property type="entry name" value="FN3"/>
    <property type="match status" value="1"/>
</dbReference>
<dbReference type="SUPFAM" id="SSF49265">
    <property type="entry name" value="Fibronectin type III"/>
    <property type="match status" value="1"/>
</dbReference>
<feature type="transmembrane region" description="Helical" evidence="2">
    <location>
        <begin position="170"/>
        <end position="195"/>
    </location>
</feature>
<proteinExistence type="predicted"/>
<protein>
    <submittedName>
        <fullName evidence="4">Receptor-type tyrosine-protein phosphatase F</fullName>
    </submittedName>
</protein>
<evidence type="ECO:0000313" key="4">
    <source>
        <dbReference type="EMBL" id="CAI8022098.1"/>
    </source>
</evidence>
<comment type="caution">
    <text evidence="4">The sequence shown here is derived from an EMBL/GenBank/DDBJ whole genome shotgun (WGS) entry which is preliminary data.</text>
</comment>
<dbReference type="PANTHER" id="PTHR26391">
    <property type="entry name" value="INACTIVE TYROSINE-PROTEIN KINASE 7"/>
    <property type="match status" value="1"/>
</dbReference>
<dbReference type="CDD" id="cd00063">
    <property type="entry name" value="FN3"/>
    <property type="match status" value="1"/>
</dbReference>
<feature type="domain" description="Fibronectin type-III" evidence="3">
    <location>
        <begin position="60"/>
        <end position="160"/>
    </location>
</feature>
<dbReference type="Proteomes" id="UP001174909">
    <property type="component" value="Unassembled WGS sequence"/>
</dbReference>
<keyword evidence="2" id="KW-0472">Membrane</keyword>
<evidence type="ECO:0000313" key="5">
    <source>
        <dbReference type="Proteomes" id="UP001174909"/>
    </source>
</evidence>
<evidence type="ECO:0000256" key="1">
    <source>
        <dbReference type="SAM" id="MobiDB-lite"/>
    </source>
</evidence>
<dbReference type="Gene3D" id="2.60.40.10">
    <property type="entry name" value="Immunoglobulins"/>
    <property type="match status" value="1"/>
</dbReference>
<dbReference type="InterPro" id="IPR003961">
    <property type="entry name" value="FN3_dom"/>
</dbReference>
<dbReference type="Pfam" id="PF00041">
    <property type="entry name" value="fn3"/>
    <property type="match status" value="1"/>
</dbReference>
<dbReference type="PANTHER" id="PTHR26391:SF18">
    <property type="entry name" value="PROTEIN KINASE RECEPTOR TIE-1, PUTATIVE-RELATED"/>
    <property type="match status" value="1"/>
</dbReference>
<sequence length="235" mass="24690">MFPTASITVGEDDVGSNDTSSLRAYTTYSVTVVAFSDKWGKTVGSEATRVTTLQRGSAAVTGRVTVGSLSSTVISVQWSGLSPCRLVNGVIVRYRVQYRAKSSGVVAGSKEVAGNWSSGAETELSGLTPSTNYSIAVAAVNEQGDVGVYSHPVTVRTLPGSTSKESRNSVIIGATMACIGIVLGFSGAVIGCLFYNRSSLEQRVNTKVNTEDNQAYGVHETPNPNESSTEETKDE</sequence>
<keyword evidence="2" id="KW-0812">Transmembrane</keyword>
<accession>A0AA35S3S8</accession>
<evidence type="ECO:0000256" key="2">
    <source>
        <dbReference type="SAM" id="Phobius"/>
    </source>
</evidence>
<reference evidence="4" key="1">
    <citation type="submission" date="2023-03" db="EMBL/GenBank/DDBJ databases">
        <authorList>
            <person name="Steffen K."/>
            <person name="Cardenas P."/>
        </authorList>
    </citation>
    <scope>NUCLEOTIDE SEQUENCE</scope>
</reference>
<keyword evidence="4" id="KW-0675">Receptor</keyword>
<keyword evidence="2" id="KW-1133">Transmembrane helix</keyword>
<dbReference type="EMBL" id="CASHTH010001937">
    <property type="protein sequence ID" value="CAI8022098.1"/>
    <property type="molecule type" value="Genomic_DNA"/>
</dbReference>
<gene>
    <name evidence="4" type="ORF">GBAR_LOCUS13003</name>
</gene>
<evidence type="ECO:0000259" key="3">
    <source>
        <dbReference type="PROSITE" id="PS50853"/>
    </source>
</evidence>
<dbReference type="AlphaFoldDB" id="A0AA35S3S8"/>